<evidence type="ECO:0000256" key="4">
    <source>
        <dbReference type="ARBA" id="ARBA00022989"/>
    </source>
</evidence>
<comment type="caution">
    <text evidence="8">The sequence shown here is derived from an EMBL/GenBank/DDBJ whole genome shotgun (WGS) entry which is preliminary data.</text>
</comment>
<dbReference type="GO" id="GO:0050982">
    <property type="term" value="P:detection of mechanical stimulus"/>
    <property type="evidence" value="ECO:0007669"/>
    <property type="project" value="TreeGrafter"/>
</dbReference>
<dbReference type="InterPro" id="IPR013122">
    <property type="entry name" value="PKD1_2_channel"/>
</dbReference>
<dbReference type="InterPro" id="IPR051223">
    <property type="entry name" value="Polycystin"/>
</dbReference>
<dbReference type="GO" id="GO:0016020">
    <property type="term" value="C:membrane"/>
    <property type="evidence" value="ECO:0007669"/>
    <property type="project" value="UniProtKB-SubCell"/>
</dbReference>
<evidence type="ECO:0000256" key="5">
    <source>
        <dbReference type="ARBA" id="ARBA00023136"/>
    </source>
</evidence>
<feature type="transmembrane region" description="Helical" evidence="6">
    <location>
        <begin position="71"/>
        <end position="99"/>
    </location>
</feature>
<dbReference type="PANTHER" id="PTHR10877">
    <property type="entry name" value="POLYCYSTIN FAMILY MEMBER"/>
    <property type="match status" value="1"/>
</dbReference>
<dbReference type="STRING" id="137246.A0A401SBC1"/>
<reference evidence="8 9" key="1">
    <citation type="journal article" date="2018" name="Nat. Ecol. Evol.">
        <title>Shark genomes provide insights into elasmobranch evolution and the origin of vertebrates.</title>
        <authorList>
            <person name="Hara Y"/>
            <person name="Yamaguchi K"/>
            <person name="Onimaru K"/>
            <person name="Kadota M"/>
            <person name="Koyanagi M"/>
            <person name="Keeley SD"/>
            <person name="Tatsumi K"/>
            <person name="Tanaka K"/>
            <person name="Motone F"/>
            <person name="Kageyama Y"/>
            <person name="Nozu R"/>
            <person name="Adachi N"/>
            <person name="Nishimura O"/>
            <person name="Nakagawa R"/>
            <person name="Tanegashima C"/>
            <person name="Kiyatake I"/>
            <person name="Matsumoto R"/>
            <person name="Murakumo K"/>
            <person name="Nishida K"/>
            <person name="Terakita A"/>
            <person name="Kuratani S"/>
            <person name="Sato K"/>
            <person name="Hyodo S Kuraku.S."/>
        </authorList>
    </citation>
    <scope>NUCLEOTIDE SEQUENCE [LARGE SCALE GENOMIC DNA]</scope>
</reference>
<dbReference type="Proteomes" id="UP000287033">
    <property type="component" value="Unassembled WGS sequence"/>
</dbReference>
<comment type="similarity">
    <text evidence="2">Belongs to the polycystin family.</text>
</comment>
<keyword evidence="5 6" id="KW-0472">Membrane</keyword>
<protein>
    <recommendedName>
        <fullName evidence="7">Polycystin cation channel PKD1/PKD2 domain-containing protein</fullName>
    </recommendedName>
</protein>
<proteinExistence type="inferred from homology"/>
<evidence type="ECO:0000259" key="7">
    <source>
        <dbReference type="Pfam" id="PF08016"/>
    </source>
</evidence>
<evidence type="ECO:0000313" key="8">
    <source>
        <dbReference type="EMBL" id="GCC27689.1"/>
    </source>
</evidence>
<dbReference type="AlphaFoldDB" id="A0A401SBC1"/>
<evidence type="ECO:0000313" key="9">
    <source>
        <dbReference type="Proteomes" id="UP000287033"/>
    </source>
</evidence>
<keyword evidence="4 6" id="KW-1133">Transmembrane helix</keyword>
<feature type="transmembrane region" description="Helical" evidence="6">
    <location>
        <begin position="6"/>
        <end position="26"/>
    </location>
</feature>
<dbReference type="OrthoDB" id="10264154at2759"/>
<dbReference type="Pfam" id="PF08016">
    <property type="entry name" value="PKD_channel"/>
    <property type="match status" value="1"/>
</dbReference>
<gene>
    <name evidence="8" type="ORF">chiPu_0006115</name>
</gene>
<evidence type="ECO:0000256" key="1">
    <source>
        <dbReference type="ARBA" id="ARBA00004141"/>
    </source>
</evidence>
<evidence type="ECO:0000256" key="6">
    <source>
        <dbReference type="SAM" id="Phobius"/>
    </source>
</evidence>
<evidence type="ECO:0000256" key="2">
    <source>
        <dbReference type="ARBA" id="ARBA00007200"/>
    </source>
</evidence>
<organism evidence="8 9">
    <name type="scientific">Chiloscyllium punctatum</name>
    <name type="common">Brownbanded bambooshark</name>
    <name type="synonym">Hemiscyllium punctatum</name>
    <dbReference type="NCBI Taxonomy" id="137246"/>
    <lineage>
        <taxon>Eukaryota</taxon>
        <taxon>Metazoa</taxon>
        <taxon>Chordata</taxon>
        <taxon>Craniata</taxon>
        <taxon>Vertebrata</taxon>
        <taxon>Chondrichthyes</taxon>
        <taxon>Elasmobranchii</taxon>
        <taxon>Galeomorphii</taxon>
        <taxon>Galeoidea</taxon>
        <taxon>Orectolobiformes</taxon>
        <taxon>Hemiscylliidae</taxon>
        <taxon>Chiloscyllium</taxon>
    </lineage>
</organism>
<sequence>MSVNSAFTYIIAVLVALTTIKLWYLLQLDPKLHLFTSAMQRAWGSLRGLFVVLILLLVAYASVVLEHYPISGAIIIASSTICMTFVILNLFLSVILLTFTEERNSPMPSEDQEIVDLLLKKLCGFFGNQGSTKSLKQRKSD</sequence>
<dbReference type="PANTHER" id="PTHR10877:SF134">
    <property type="entry name" value="POLYCYSTIN-1-LIKE PROTEIN 2"/>
    <property type="match status" value="1"/>
</dbReference>
<evidence type="ECO:0000256" key="3">
    <source>
        <dbReference type="ARBA" id="ARBA00022692"/>
    </source>
</evidence>
<dbReference type="EMBL" id="BEZZ01000174">
    <property type="protein sequence ID" value="GCC27689.1"/>
    <property type="molecule type" value="Genomic_DNA"/>
</dbReference>
<keyword evidence="9" id="KW-1185">Reference proteome</keyword>
<accession>A0A401SBC1</accession>
<feature type="transmembrane region" description="Helical" evidence="6">
    <location>
        <begin position="46"/>
        <end position="65"/>
    </location>
</feature>
<dbReference type="GO" id="GO:0005262">
    <property type="term" value="F:calcium channel activity"/>
    <property type="evidence" value="ECO:0007669"/>
    <property type="project" value="TreeGrafter"/>
</dbReference>
<comment type="subcellular location">
    <subcellularLocation>
        <location evidence="1">Membrane</location>
        <topology evidence="1">Multi-pass membrane protein</topology>
    </subcellularLocation>
</comment>
<feature type="domain" description="Polycystin cation channel PKD1/PKD2" evidence="7">
    <location>
        <begin position="3"/>
        <end position="64"/>
    </location>
</feature>
<name>A0A401SBC1_CHIPU</name>
<keyword evidence="3 6" id="KW-0812">Transmembrane</keyword>